<evidence type="ECO:0000259" key="9">
    <source>
        <dbReference type="PROSITE" id="PS50026"/>
    </source>
</evidence>
<dbReference type="SUPFAM" id="SSF57424">
    <property type="entry name" value="LDL receptor-like module"/>
    <property type="match status" value="1"/>
</dbReference>
<dbReference type="Gene3D" id="4.10.400.10">
    <property type="entry name" value="Low-density Lipoprotein Receptor"/>
    <property type="match status" value="1"/>
</dbReference>
<dbReference type="SUPFAM" id="SSF57196">
    <property type="entry name" value="EGF/Laminin"/>
    <property type="match status" value="2"/>
</dbReference>
<feature type="disulfide bond" evidence="6">
    <location>
        <begin position="1027"/>
        <end position="1036"/>
    </location>
</feature>
<feature type="transmembrane region" description="Helical" evidence="8">
    <location>
        <begin position="1281"/>
        <end position="1300"/>
    </location>
</feature>
<feature type="disulfide bond" evidence="7">
    <location>
        <begin position="217"/>
        <end position="229"/>
    </location>
</feature>
<keyword evidence="6" id="KW-0245">EGF-like domain</keyword>
<dbReference type="Gene3D" id="2.10.25.10">
    <property type="entry name" value="Laminin"/>
    <property type="match status" value="2"/>
</dbReference>
<dbReference type="SUPFAM" id="SSF81321">
    <property type="entry name" value="Family A G protein-coupled receptor-like"/>
    <property type="match status" value="1"/>
</dbReference>
<keyword evidence="3 8" id="KW-1133">Transmembrane helix</keyword>
<dbReference type="PROSITE" id="PS50026">
    <property type="entry name" value="EGF_3"/>
    <property type="match status" value="2"/>
</dbReference>
<dbReference type="PRINTS" id="PR00261">
    <property type="entry name" value="LDLRECEPTOR"/>
</dbReference>
<keyword evidence="4 8" id="KW-0472">Membrane</keyword>
<feature type="transmembrane region" description="Helical" evidence="8">
    <location>
        <begin position="1455"/>
        <end position="1473"/>
    </location>
</feature>
<feature type="transmembrane region" description="Helical" evidence="8">
    <location>
        <begin position="1312"/>
        <end position="1334"/>
    </location>
</feature>
<evidence type="ECO:0000256" key="1">
    <source>
        <dbReference type="ARBA" id="ARBA00004370"/>
    </source>
</evidence>
<dbReference type="GO" id="GO:0016020">
    <property type="term" value="C:membrane"/>
    <property type="evidence" value="ECO:0007669"/>
    <property type="project" value="UniProtKB-SubCell"/>
</dbReference>
<evidence type="ECO:0000313" key="11">
    <source>
        <dbReference type="EMBL" id="CAF1446392.1"/>
    </source>
</evidence>
<evidence type="ECO:0000256" key="8">
    <source>
        <dbReference type="SAM" id="Phobius"/>
    </source>
</evidence>
<dbReference type="GO" id="GO:0005112">
    <property type="term" value="F:Notch binding"/>
    <property type="evidence" value="ECO:0007669"/>
    <property type="project" value="TreeGrafter"/>
</dbReference>
<dbReference type="Pfam" id="PF00057">
    <property type="entry name" value="Ldl_recept_a"/>
    <property type="match status" value="1"/>
</dbReference>
<dbReference type="CDD" id="cd00112">
    <property type="entry name" value="LDLa"/>
    <property type="match status" value="2"/>
</dbReference>
<dbReference type="PROSITE" id="PS50262">
    <property type="entry name" value="G_PROTEIN_RECEP_F1_2"/>
    <property type="match status" value="1"/>
</dbReference>
<gene>
    <name evidence="11" type="ORF">EDS130_LOCUS39234</name>
</gene>
<feature type="disulfide bond" evidence="6">
    <location>
        <begin position="947"/>
        <end position="956"/>
    </location>
</feature>
<keyword evidence="5 6" id="KW-1015">Disulfide bond</keyword>
<dbReference type="OrthoDB" id="10266706at2759"/>
<feature type="transmembrane region" description="Helical" evidence="8">
    <location>
        <begin position="1502"/>
        <end position="1521"/>
    </location>
</feature>
<feature type="domain" description="G-protein coupled receptors family 1 profile" evidence="10">
    <location>
        <begin position="1291"/>
        <end position="1553"/>
    </location>
</feature>
<sequence length="1583" mass="184685">MACNTIRRSPSHLSFDFSPQINLYFTTDEVSESEYNDDIGIRYNCLRLPSNLQDASITRQISSYCMSESSRQFHIEHDIPSLSFADLAKKNITSENLYIWSAPLDIVEQYQMYLETNDSSLEKQSFYNCTLPRFGPMCQYELYYYHDNYSSLYEIVHNYYKSYYHQSITKTCYIHLTCRRGYSPACLDWTEICDGKVDCIDGNYDEDHCWQLELNECEQDEYQCVNGLCIPREFVRDGNLYLDCIDTSDENFKRTIDSRLPKVVEPAFGIDDIVCYDKFISSSCISKYERLTMESMFSGKDRSVSDECWTAFKCYFAFSTPRYPKITITIINEECIPIIRKECPATLYVPNIPIFFGHVYTAFKKNELTTSLVPSVPYLCSNKYFSHSFALDSLLNDTTCFKAARWTQIVLLDDLSPVFRFSTFMEMTFQQVKLFQPIVNFPIDQYNQSNVYQCSNSSKYIPFHRLLDAVFDCPYKDDENIIEHIDPHLLTQFQNKYYRCHMTNKYITRSAILNGKCDCGFVNQSCEDENLFDNFTRRTISFQTMCDGFQELYPITIDGQNQTDETQCEPWECDNMYTRCDQIWNCLDGKDEMNCDNTPPLLNCSSDSRMCVTLDTYQLICLPLRQINDGQIDCLGGTDERMLCRSPYSYRDAEFYCVIHKKRPPCIQSYALCDGKKLCADKEDERFCNKNRSFPLNTGICNDKYKPLRTDVEKFLCDTIKGRQKAKIKHFRITGFSRSSDHEINEKKKPINQITLNNKKPLPLLSVPRCHRGLDVRVWLNQSSNFYTRTCFCPPTYYGKQCQYQNQRVSVVMRFHVPAQSRRTLFAILVMLIDDSSQRTVHSYEQFTYLSIRDCKIKFNFYLLYSTRPKRSNRSYSVHIDVYERFSLTYRTSFIYPVKFSFLPVHRLAFIVKIPSDESSRETCSDKECLHGKCMKYANTQHSFCQCHRGWMGASCDIPYNCTCSSNSLCVGVSSYNRSICVCQENYFGSECYLRNRICDESPCENNGICVTHSDLTLTNQKYFCICAKGFSGRQCRLIDTRIKLIFEKNIDLSHSVFIHFVRITPFDEFQKNIPKSSPQRSTKLQTITQASNSLRLYWSGPFHLTFIETLHRTYYLSVIQPIYNRSIGITRQVRSSDRCPSINELANETFARLHVLQRMKSYHLICQASPNLECFHDDIHLCLCYDHQNKRLANCFNFDHQMKFDCFGRNHCENDGQCFQDSPDCPKQSICVCRSCYYGSLCQFSTKEFGLSLDAILAYHIIPGVNIFQQTLIVNISFSLTVLFILVGLINAVGSFITFKNKTVLKVGCGVYLLGSSITTILTIVLFAMKYFVYLSTQISTSSNRIFLQIQCHSIDFLLRLCLNMDQWLNACVSMERATMTIQGARFVKKKSKDLAKKHLILLLILMVLTSIHDPLHRSLLQEENDSDDDTKRIWCVVKYSSSLQTYNRIVNTFHFFAPFLINFTSSIVLIITKSRQKLRFREDQTYKRVLHEQVREHQHLLIAPVVLCLLALPRLILSYVSKCMNSSKDSWIFLIGYFISFIPTVITFLIFVLPSKFYRTECRKSITQYRNQIQQRFRRTQ</sequence>
<feature type="domain" description="EGF-like" evidence="9">
    <location>
        <begin position="995"/>
        <end position="1037"/>
    </location>
</feature>
<evidence type="ECO:0000313" key="12">
    <source>
        <dbReference type="Proteomes" id="UP000663852"/>
    </source>
</evidence>
<evidence type="ECO:0000256" key="7">
    <source>
        <dbReference type="PROSITE-ProRule" id="PRU00124"/>
    </source>
</evidence>
<dbReference type="InterPro" id="IPR036055">
    <property type="entry name" value="LDL_receptor-like_sf"/>
</dbReference>
<evidence type="ECO:0000256" key="4">
    <source>
        <dbReference type="ARBA" id="ARBA00023136"/>
    </source>
</evidence>
<evidence type="ECO:0000256" key="5">
    <source>
        <dbReference type="ARBA" id="ARBA00023157"/>
    </source>
</evidence>
<dbReference type="InterPro" id="IPR017452">
    <property type="entry name" value="GPCR_Rhodpsn_7TM"/>
</dbReference>
<dbReference type="PROSITE" id="PS00022">
    <property type="entry name" value="EGF_1"/>
    <property type="match status" value="4"/>
</dbReference>
<feature type="domain" description="EGF-like" evidence="9">
    <location>
        <begin position="920"/>
        <end position="957"/>
    </location>
</feature>
<evidence type="ECO:0000259" key="10">
    <source>
        <dbReference type="PROSITE" id="PS50262"/>
    </source>
</evidence>
<comment type="caution">
    <text evidence="6">Lacks conserved residue(s) required for the propagation of feature annotation.</text>
</comment>
<evidence type="ECO:0000256" key="6">
    <source>
        <dbReference type="PROSITE-ProRule" id="PRU00076"/>
    </source>
</evidence>
<dbReference type="Pfam" id="PF00008">
    <property type="entry name" value="EGF"/>
    <property type="match status" value="1"/>
</dbReference>
<comment type="subcellular location">
    <subcellularLocation>
        <location evidence="1">Membrane</location>
    </subcellularLocation>
</comment>
<proteinExistence type="predicted"/>
<dbReference type="SMART" id="SM00181">
    <property type="entry name" value="EGF"/>
    <property type="match status" value="4"/>
</dbReference>
<feature type="transmembrane region" description="Helical" evidence="8">
    <location>
        <begin position="1533"/>
        <end position="1555"/>
    </location>
</feature>
<dbReference type="InterPro" id="IPR050906">
    <property type="entry name" value="Notch_signaling"/>
</dbReference>
<dbReference type="Gene3D" id="1.20.1070.10">
    <property type="entry name" value="Rhodopsin 7-helix transmembrane proteins"/>
    <property type="match status" value="1"/>
</dbReference>
<comment type="caution">
    <text evidence="11">The sequence shown here is derived from an EMBL/GenBank/DDBJ whole genome shotgun (WGS) entry which is preliminary data.</text>
</comment>
<keyword evidence="2 8" id="KW-0812">Transmembrane</keyword>
<reference evidence="11" key="1">
    <citation type="submission" date="2021-02" db="EMBL/GenBank/DDBJ databases">
        <authorList>
            <person name="Nowell W R."/>
        </authorList>
    </citation>
    <scope>NUCLEOTIDE SEQUENCE</scope>
</reference>
<accession>A0A815PA81</accession>
<dbReference type="PANTHER" id="PTHR24044">
    <property type="entry name" value="NOTCH LIGAND FAMILY MEMBER"/>
    <property type="match status" value="1"/>
</dbReference>
<evidence type="ECO:0000256" key="3">
    <source>
        <dbReference type="ARBA" id="ARBA00022989"/>
    </source>
</evidence>
<feature type="disulfide bond" evidence="6">
    <location>
        <begin position="924"/>
        <end position="934"/>
    </location>
</feature>
<dbReference type="InterPro" id="IPR000742">
    <property type="entry name" value="EGF"/>
</dbReference>
<dbReference type="Proteomes" id="UP000663852">
    <property type="component" value="Unassembled WGS sequence"/>
</dbReference>
<name>A0A815PA81_ADIRI</name>
<dbReference type="PROSITE" id="PS01186">
    <property type="entry name" value="EGF_2"/>
    <property type="match status" value="2"/>
</dbReference>
<dbReference type="PROSITE" id="PS50068">
    <property type="entry name" value="LDLRA_2"/>
    <property type="match status" value="2"/>
</dbReference>
<dbReference type="PANTHER" id="PTHR24044:SF420">
    <property type="entry name" value="DELTA AND NOTCH-LIKE EPIDERMAL GROWTH FACTOR-RELATED RECEPTOR ISOFORM X1"/>
    <property type="match status" value="1"/>
</dbReference>
<feature type="disulfide bond" evidence="7">
    <location>
        <begin position="673"/>
        <end position="688"/>
    </location>
</feature>
<dbReference type="InterPro" id="IPR002172">
    <property type="entry name" value="LDrepeatLR_classA_rpt"/>
</dbReference>
<evidence type="ECO:0000256" key="2">
    <source>
        <dbReference type="ARBA" id="ARBA00022692"/>
    </source>
</evidence>
<protein>
    <submittedName>
        <fullName evidence="11">Uncharacterized protein</fullName>
    </submittedName>
</protein>
<dbReference type="SMART" id="SM00192">
    <property type="entry name" value="LDLa"/>
    <property type="match status" value="6"/>
</dbReference>
<organism evidence="11 12">
    <name type="scientific">Adineta ricciae</name>
    <name type="common">Rotifer</name>
    <dbReference type="NCBI Taxonomy" id="249248"/>
    <lineage>
        <taxon>Eukaryota</taxon>
        <taxon>Metazoa</taxon>
        <taxon>Spiralia</taxon>
        <taxon>Gnathifera</taxon>
        <taxon>Rotifera</taxon>
        <taxon>Eurotatoria</taxon>
        <taxon>Bdelloidea</taxon>
        <taxon>Adinetida</taxon>
        <taxon>Adinetidae</taxon>
        <taxon>Adineta</taxon>
    </lineage>
</organism>
<dbReference type="EMBL" id="CAJNOJ010000432">
    <property type="protein sequence ID" value="CAF1446392.1"/>
    <property type="molecule type" value="Genomic_DNA"/>
</dbReference>